<keyword evidence="8" id="KW-0030">Aminoacyl-tRNA synthetase</keyword>
<evidence type="ECO:0000256" key="11">
    <source>
        <dbReference type="SAM" id="MobiDB-lite"/>
    </source>
</evidence>
<evidence type="ECO:0000313" key="12">
    <source>
        <dbReference type="EMBL" id="SBT80051.1"/>
    </source>
</evidence>
<dbReference type="EMBL" id="LT594500">
    <property type="protein sequence ID" value="SBT80051.1"/>
    <property type="molecule type" value="Genomic_DNA"/>
</dbReference>
<evidence type="ECO:0000256" key="5">
    <source>
        <dbReference type="ARBA" id="ARBA00022741"/>
    </source>
</evidence>
<dbReference type="Proteomes" id="UP000219799">
    <property type="component" value="Chromosome 12"/>
</dbReference>
<dbReference type="SUPFAM" id="SSF52374">
    <property type="entry name" value="Nucleotidylyl transferase"/>
    <property type="match status" value="1"/>
</dbReference>
<dbReference type="EC" id="6.1.1.2" evidence="2"/>
<dbReference type="Gene3D" id="3.30.54.20">
    <property type="match status" value="1"/>
</dbReference>
<dbReference type="Gene3D" id="1.10.240.10">
    <property type="entry name" value="Tyrosyl-Transfer RNA Synthetase"/>
    <property type="match status" value="1"/>
</dbReference>
<reference evidence="12 13" key="1">
    <citation type="submission" date="2016-06" db="EMBL/GenBank/DDBJ databases">
        <authorList>
            <consortium name="Pathogen Informatics"/>
        </authorList>
    </citation>
    <scope>NUCLEOTIDE SEQUENCE [LARGE SCALE GENOMIC DNA]</scope>
    <source>
        <strain evidence="12">PmlGA01</strain>
    </source>
</reference>
<evidence type="ECO:0000256" key="7">
    <source>
        <dbReference type="ARBA" id="ARBA00022917"/>
    </source>
</evidence>
<proteinExistence type="inferred from homology"/>
<sequence>MDKLKTVYVDSAFSIIKGALCIILQIPTSRTTESIKRKPNNLGILTVNRIVVEPTINQYDDIKKLIRNKIQEEVPFYNYCIDRRFAEKFYGDCIYDNFGLAKDINEINLIILEEWNINCNRNRVLKHTGLIKDIEVSKFKYLNNKESLEVHFSVNPKYTFEELSAIYKDERGLHNFLLCPVMKVNTSSTNEDNNGVGATDKCGVTGVNGVTATNAINGLNNLNESSAHISVEEIFPKNKVLPPSGVENINFDRSKEVTPWDVNISEEGINYSKLIKEFGCSNITENHIKRIEQLTNKKAHHFIRRGIFFSHRDLDFLLNYYEKNKCFYIYTGRGPSSLSMHLGHLIPFYFCKYLQDAFNVPLVIQISDDEKFLFNQNYSLEYINKLAYENVKDIIAVGLNPDLTFIFKNTEYAGNLYPTVLLIHKKTTLNQSMNVFGFNHSDNIGKISYPSFQIAPCFSQCFPNFLGKNIPCLVPQGIDQDPYFRLSRDIAVKLALHKPVVVHSVFMPGLHGVNSKMSSTKKKKDEKGNINNSSNKGSNNSNNNNSTNTITNNPKEEQHNNSVIFLTDSPEQVRNKINKYAFSGGGATIEEHRQKGANLDKDISYQYLRYLLDDDEQLNEIGEKYKKGEMLSGEIKKILIDVLTDLIQKHQQRRASLKDEEILNFFNDNKPALRKFKDM</sequence>
<keyword evidence="5" id="KW-0547">Nucleotide-binding</keyword>
<dbReference type="Gene3D" id="3.40.50.620">
    <property type="entry name" value="HUPs"/>
    <property type="match status" value="1"/>
</dbReference>
<dbReference type="VEuPathDB" id="PlasmoDB:PmUG01_12027900"/>
<comment type="similarity">
    <text evidence="1">Belongs to the class-I aminoacyl-tRNA synthetase family.</text>
</comment>
<feature type="compositionally biased region" description="Low complexity" evidence="11">
    <location>
        <begin position="529"/>
        <end position="553"/>
    </location>
</feature>
<dbReference type="PANTHER" id="PTHR10055">
    <property type="entry name" value="TRYPTOPHANYL-TRNA SYNTHETASE"/>
    <property type="match status" value="1"/>
</dbReference>
<dbReference type="SUPFAM" id="SSF55186">
    <property type="entry name" value="ThrRS/AlaRS common domain"/>
    <property type="match status" value="1"/>
</dbReference>
<accession>A0A1C3L0K6</accession>
<dbReference type="Pfam" id="PF00579">
    <property type="entry name" value="tRNA-synt_1b"/>
    <property type="match status" value="1"/>
</dbReference>
<dbReference type="GO" id="GO:0005524">
    <property type="term" value="F:ATP binding"/>
    <property type="evidence" value="ECO:0007669"/>
    <property type="project" value="UniProtKB-KW"/>
</dbReference>
<dbReference type="GO" id="GO:0006436">
    <property type="term" value="P:tryptophanyl-tRNA aminoacylation"/>
    <property type="evidence" value="ECO:0007669"/>
    <property type="project" value="InterPro"/>
</dbReference>
<evidence type="ECO:0000256" key="2">
    <source>
        <dbReference type="ARBA" id="ARBA00013161"/>
    </source>
</evidence>
<keyword evidence="4 12" id="KW-0436">Ligase</keyword>
<evidence type="ECO:0000256" key="6">
    <source>
        <dbReference type="ARBA" id="ARBA00022840"/>
    </source>
</evidence>
<dbReference type="PRINTS" id="PR01039">
    <property type="entry name" value="TRNASYNTHTRP"/>
</dbReference>
<dbReference type="InterPro" id="IPR002305">
    <property type="entry name" value="aa-tRNA-synth_Ic"/>
</dbReference>
<protein>
    <recommendedName>
        <fullName evidence="2">tryptophan--tRNA ligase</fullName>
        <ecNumber evidence="2">6.1.1.2</ecNumber>
    </recommendedName>
    <alternativeName>
        <fullName evidence="9">Tryptophanyl-tRNA synthetase</fullName>
    </alternativeName>
</protein>
<name>A0A1C3L0K6_PLAMA</name>
<evidence type="ECO:0000256" key="8">
    <source>
        <dbReference type="ARBA" id="ARBA00023146"/>
    </source>
</evidence>
<dbReference type="InterPro" id="IPR014729">
    <property type="entry name" value="Rossmann-like_a/b/a_fold"/>
</dbReference>
<evidence type="ECO:0000256" key="9">
    <source>
        <dbReference type="ARBA" id="ARBA00030268"/>
    </source>
</evidence>
<gene>
    <name evidence="12" type="primary">WRS</name>
    <name evidence="12" type="ORF">PMLGA01_120021300</name>
</gene>
<evidence type="ECO:0000256" key="1">
    <source>
        <dbReference type="ARBA" id="ARBA00005594"/>
    </source>
</evidence>
<keyword evidence="7" id="KW-0648">Protein biosynthesis</keyword>
<evidence type="ECO:0000256" key="10">
    <source>
        <dbReference type="ARBA" id="ARBA00049929"/>
    </source>
</evidence>
<dbReference type="GO" id="GO:0004830">
    <property type="term" value="F:tryptophan-tRNA ligase activity"/>
    <property type="evidence" value="ECO:0007669"/>
    <property type="project" value="UniProtKB-EC"/>
</dbReference>
<dbReference type="FunFam" id="3.40.50.620:FF:000138">
    <property type="entry name" value="Tryptophan--tRNA ligase"/>
    <property type="match status" value="1"/>
</dbReference>
<keyword evidence="6" id="KW-0067">ATP-binding</keyword>
<dbReference type="InterPro" id="IPR018163">
    <property type="entry name" value="Thr/Ala-tRNA-synth_IIc_edit"/>
</dbReference>
<dbReference type="PANTHER" id="PTHR10055:SF1">
    <property type="entry name" value="TRYPTOPHAN--TRNA LIGASE, CYTOPLASMIC"/>
    <property type="match status" value="1"/>
</dbReference>
<evidence type="ECO:0000256" key="3">
    <source>
        <dbReference type="ARBA" id="ARBA00022490"/>
    </source>
</evidence>
<organism evidence="12 13">
    <name type="scientific">Plasmodium malariae</name>
    <dbReference type="NCBI Taxonomy" id="5858"/>
    <lineage>
        <taxon>Eukaryota</taxon>
        <taxon>Sar</taxon>
        <taxon>Alveolata</taxon>
        <taxon>Apicomplexa</taxon>
        <taxon>Aconoidasida</taxon>
        <taxon>Haemosporida</taxon>
        <taxon>Plasmodiidae</taxon>
        <taxon>Plasmodium</taxon>
        <taxon>Plasmodium (Plasmodium)</taxon>
    </lineage>
</organism>
<comment type="catalytic activity">
    <reaction evidence="10">
        <text>tRNA(Trp) + L-tryptophan + ATP = L-tryptophyl-tRNA(Trp) + AMP + diphosphate + H(+)</text>
        <dbReference type="Rhea" id="RHEA:24080"/>
        <dbReference type="Rhea" id="RHEA-COMP:9671"/>
        <dbReference type="Rhea" id="RHEA-COMP:9705"/>
        <dbReference type="ChEBI" id="CHEBI:15378"/>
        <dbReference type="ChEBI" id="CHEBI:30616"/>
        <dbReference type="ChEBI" id="CHEBI:33019"/>
        <dbReference type="ChEBI" id="CHEBI:57912"/>
        <dbReference type="ChEBI" id="CHEBI:78442"/>
        <dbReference type="ChEBI" id="CHEBI:78535"/>
        <dbReference type="ChEBI" id="CHEBI:456215"/>
        <dbReference type="EC" id="6.1.1.2"/>
    </reaction>
</comment>
<feature type="region of interest" description="Disordered" evidence="11">
    <location>
        <begin position="515"/>
        <end position="559"/>
    </location>
</feature>
<dbReference type="InterPro" id="IPR002306">
    <property type="entry name" value="Trp-tRNA-ligase"/>
</dbReference>
<dbReference type="AlphaFoldDB" id="A0A1C3L0K6"/>
<dbReference type="FunFam" id="1.10.240.10:FF:000007">
    <property type="entry name" value="Tryptophan--tRNA ligase"/>
    <property type="match status" value="1"/>
</dbReference>
<evidence type="ECO:0000313" key="13">
    <source>
        <dbReference type="Proteomes" id="UP000219799"/>
    </source>
</evidence>
<keyword evidence="3" id="KW-0963">Cytoplasm</keyword>
<dbReference type="GO" id="GO:0005737">
    <property type="term" value="C:cytoplasm"/>
    <property type="evidence" value="ECO:0007669"/>
    <property type="project" value="TreeGrafter"/>
</dbReference>
<evidence type="ECO:0000256" key="4">
    <source>
        <dbReference type="ARBA" id="ARBA00022598"/>
    </source>
</evidence>